<dbReference type="STRING" id="29486.UGYR_03260"/>
<evidence type="ECO:0000313" key="10">
    <source>
        <dbReference type="EMBL" id="SUP98501.1"/>
    </source>
</evidence>
<dbReference type="GeneID" id="66879753"/>
<evidence type="ECO:0000256" key="5">
    <source>
        <dbReference type="ARBA" id="ARBA00023024"/>
    </source>
</evidence>
<dbReference type="Proteomes" id="UP000255169">
    <property type="component" value="Unassembled WGS sequence"/>
</dbReference>
<evidence type="ECO:0000256" key="6">
    <source>
        <dbReference type="ARBA" id="ARBA00023277"/>
    </source>
</evidence>
<comment type="subunit">
    <text evidence="8">Homodimer.</text>
</comment>
<keyword evidence="11" id="KW-1185">Reference proteome</keyword>
<organism evidence="9">
    <name type="scientific">Yersinia ruckeri</name>
    <dbReference type="NCBI Taxonomy" id="29486"/>
    <lineage>
        <taxon>Bacteria</taxon>
        <taxon>Pseudomonadati</taxon>
        <taxon>Pseudomonadota</taxon>
        <taxon>Gammaproteobacteria</taxon>
        <taxon>Enterobacterales</taxon>
        <taxon>Yersiniaceae</taxon>
        <taxon>Yersinia</taxon>
    </lineage>
</organism>
<evidence type="ECO:0000256" key="4">
    <source>
        <dbReference type="ARBA" id="ARBA00022842"/>
    </source>
</evidence>
<comment type="cofactor">
    <cofactor evidence="1 8">
        <name>Mg(2+)</name>
        <dbReference type="ChEBI" id="CHEBI:18420"/>
    </cofactor>
</comment>
<reference evidence="10 11" key="2">
    <citation type="submission" date="2018-06" db="EMBL/GenBank/DDBJ databases">
        <authorList>
            <consortium name="Pathogen Informatics"/>
            <person name="Doyle S."/>
        </authorList>
    </citation>
    <scope>NUCLEOTIDE SEQUENCE [LARGE SCALE GENOMIC DNA]</scope>
    <source>
        <strain evidence="10 11">NCTC10476</strain>
    </source>
</reference>
<dbReference type="GO" id="GO:0036311">
    <property type="term" value="F:chitin disaccharide deacetylase activity"/>
    <property type="evidence" value="ECO:0007669"/>
    <property type="project" value="UniProtKB-UniRule"/>
</dbReference>
<dbReference type="UniPathway" id="UPA00349"/>
<dbReference type="eggNOG" id="COG3394">
    <property type="taxonomic scope" value="Bacteria"/>
</dbReference>
<proteinExistence type="inferred from homology"/>
<dbReference type="EMBL" id="UHJG01000001">
    <property type="protein sequence ID" value="SUP98501.1"/>
    <property type="molecule type" value="Genomic_DNA"/>
</dbReference>
<comment type="function">
    <text evidence="8">Involved in the degradation of chitin. ChbG is essential for growth on the acetylated chitooligosaccharides chitobiose and chitotriose but is dispensable for growth on cellobiose and chitosan dimer, the deacetylated form of chitobiose. Deacetylation of chitobiose-6-P and chitotriose-6-P is necessary for both the activation of the chb promoter by the regulatory protein ChbR and the hydrolysis of phosphorylated beta-glucosides by the phospho-beta-glucosidase ChbF. Catalyzes the removal of only one acetyl group from chitobiose-6-P to yield monoacetylchitobiose-6-P, the inducer of ChbR and the substrate of ChbF.</text>
</comment>
<evidence type="ECO:0000256" key="3">
    <source>
        <dbReference type="ARBA" id="ARBA00022801"/>
    </source>
</evidence>
<comment type="subcellular location">
    <subcellularLocation>
        <location evidence="8">Cytoplasm</location>
    </subcellularLocation>
</comment>
<dbReference type="GO" id="GO:0046872">
    <property type="term" value="F:metal ion binding"/>
    <property type="evidence" value="ECO:0007669"/>
    <property type="project" value="UniProtKB-KW"/>
</dbReference>
<dbReference type="RefSeq" id="WP_004721767.1">
    <property type="nucleotide sequence ID" value="NZ_CABIHR010000025.1"/>
</dbReference>
<dbReference type="PATRIC" id="fig|29486.44.peg.55"/>
<accession>A0A085UBR3</accession>
<evidence type="ECO:0000313" key="11">
    <source>
        <dbReference type="Proteomes" id="UP000255169"/>
    </source>
</evidence>
<evidence type="ECO:0000256" key="1">
    <source>
        <dbReference type="ARBA" id="ARBA00001946"/>
    </source>
</evidence>
<dbReference type="Pfam" id="PF04794">
    <property type="entry name" value="YdjC"/>
    <property type="match status" value="1"/>
</dbReference>
<dbReference type="NCBIfam" id="NF002559">
    <property type="entry name" value="PRK02134.1"/>
    <property type="match status" value="1"/>
</dbReference>
<dbReference type="PANTHER" id="PTHR31609">
    <property type="entry name" value="YDJC DEACETYLASE FAMILY MEMBER"/>
    <property type="match status" value="1"/>
</dbReference>
<dbReference type="SUPFAM" id="SSF88713">
    <property type="entry name" value="Glycoside hydrolase/deacetylase"/>
    <property type="match status" value="1"/>
</dbReference>
<sequence length="253" mass="28126">MDKLLIVNADDFGLCKGQNYGIIEAFRHGVVSSTTAMVNGADIDHAAELSQQNPGLPVGLHFVLTYGQPLSAVPSLVDEKGNLSQLLWQYAEAGTLNSDDVIRELRHQFEKFIAVFGHAPSHIDSHHHVHMLPQIYPIVAAFAQEKSLPIRLDRNEARLRGILPDHSRSTQCFDAGFYGEQISEQSFLQLLEQADLIGVSSLEIMCHPAFIDNRLMTSGYCYPRLTELDILTSPTLKPAIEQHGYRLGSFIDC</sequence>
<evidence type="ECO:0000256" key="7">
    <source>
        <dbReference type="ARBA" id="ARBA00023326"/>
    </source>
</evidence>
<dbReference type="GO" id="GO:0052777">
    <property type="term" value="P:diacetylchitobiose catabolic process"/>
    <property type="evidence" value="ECO:0007669"/>
    <property type="project" value="UniProtKB-UniRule"/>
</dbReference>
<keyword evidence="2 8" id="KW-0479">Metal-binding</keyword>
<dbReference type="GO" id="GO:0019213">
    <property type="term" value="F:deacetylase activity"/>
    <property type="evidence" value="ECO:0007669"/>
    <property type="project" value="TreeGrafter"/>
</dbReference>
<dbReference type="GO" id="GO:0006032">
    <property type="term" value="P:chitin catabolic process"/>
    <property type="evidence" value="ECO:0007669"/>
    <property type="project" value="UniProtKB-UniPathway"/>
</dbReference>
<comment type="catalytic activity">
    <reaction evidence="8">
        <text>N,N'-diacetylchitobiose + H2O = N-acetyl-beta-D-glucosaminyl-(1-&gt;4)-D-glucosamine + acetate</text>
        <dbReference type="Rhea" id="RHEA:27469"/>
        <dbReference type="ChEBI" id="CHEBI:15377"/>
        <dbReference type="ChEBI" id="CHEBI:28681"/>
        <dbReference type="ChEBI" id="CHEBI:30089"/>
        <dbReference type="ChEBI" id="CHEBI:59910"/>
        <dbReference type="EC" id="3.5.1.105"/>
    </reaction>
</comment>
<reference evidence="9" key="1">
    <citation type="journal article" date="2015" name="Genome Announc.">
        <title>Complete Genome Sequence of Yersinia ruckeri Strain CSF007-82, Etiologic Agent of Red Mouth Disease in Salmonid Fish.</title>
        <authorList>
            <person name="Nelson M.C."/>
            <person name="LaPatra S.E."/>
            <person name="Welch T.J."/>
            <person name="Graf J."/>
        </authorList>
    </citation>
    <scope>NUCLEOTIDE SEQUENCE</scope>
    <source>
        <strain evidence="9">CSF007-82</strain>
    </source>
</reference>
<dbReference type="EC" id="3.5.1.105" evidence="8"/>
<dbReference type="GO" id="GO:0016740">
    <property type="term" value="F:transferase activity"/>
    <property type="evidence" value="ECO:0007669"/>
    <property type="project" value="UniProtKB-KW"/>
</dbReference>
<name>A0A085UBR3_YERRU</name>
<dbReference type="GO" id="GO:0005737">
    <property type="term" value="C:cytoplasm"/>
    <property type="evidence" value="ECO:0007669"/>
    <property type="project" value="UniProtKB-SubCell"/>
</dbReference>
<gene>
    <name evidence="8" type="primary">chbG</name>
    <name evidence="9" type="ORF">CSF007_10405</name>
    <name evidence="10" type="ORF">NCTC10476_00074</name>
</gene>
<comment type="similarity">
    <text evidence="8">Belongs to the YdjC deacetylase family. ChbG subfamily.</text>
</comment>
<keyword evidence="7 8" id="KW-0624">Polysaccharide degradation</keyword>
<dbReference type="CDD" id="cd10803">
    <property type="entry name" value="YdjC_EF3048_like"/>
    <property type="match status" value="1"/>
</dbReference>
<dbReference type="OrthoDB" id="9774177at2"/>
<dbReference type="GO" id="GO:0000272">
    <property type="term" value="P:polysaccharide catabolic process"/>
    <property type="evidence" value="ECO:0007669"/>
    <property type="project" value="UniProtKB-UniRule"/>
</dbReference>
<dbReference type="HAMAP" id="MF_01246">
    <property type="entry name" value="COD"/>
    <property type="match status" value="1"/>
</dbReference>
<keyword evidence="6 8" id="KW-0119">Carbohydrate metabolism</keyword>
<comment type="catalytic activity">
    <reaction evidence="8">
        <text>diacetylchitobiose-6'-phosphate + H2O = N'-monoacetylchitobiose-6'-phosphate + acetate</text>
        <dbReference type="Rhea" id="RHEA:35083"/>
        <dbReference type="ChEBI" id="CHEBI:15377"/>
        <dbReference type="ChEBI" id="CHEBI:30089"/>
        <dbReference type="ChEBI" id="CHEBI:64883"/>
        <dbReference type="ChEBI" id="CHEBI:71315"/>
    </reaction>
</comment>
<keyword evidence="4 8" id="KW-0460">Magnesium</keyword>
<feature type="binding site" evidence="8">
    <location>
        <position position="61"/>
    </location>
    <ligand>
        <name>Mg(2+)</name>
        <dbReference type="ChEBI" id="CHEBI:18420"/>
    </ligand>
</feature>
<protein>
    <recommendedName>
        <fullName evidence="8">Chitooligosaccharide deacetylase</fullName>
        <shortName evidence="8">COD</shortName>
        <ecNumber evidence="8">3.5.1.105</ecNumber>
    </recommendedName>
    <alternativeName>
        <fullName evidence="8">Chitin disaccharide deacetylase</fullName>
    </alternativeName>
    <alternativeName>
        <fullName evidence="8">Chitobiose deacetylase</fullName>
    </alternativeName>
    <alternativeName>
        <fullName evidence="8">Chitobiose-6P deacetylase</fullName>
    </alternativeName>
    <alternativeName>
        <fullName evidence="8">Chitotriose deacetylase</fullName>
    </alternativeName>
    <alternativeName>
        <fullName evidence="8">Chitotriose-6P deacetylase</fullName>
    </alternativeName>
</protein>
<dbReference type="InterPro" id="IPR006879">
    <property type="entry name" value="YdjC-like"/>
</dbReference>
<comment type="pathway">
    <text evidence="8">Glycan degradation; chitin degradation.</text>
</comment>
<keyword evidence="5 8" id="KW-0146">Chitin degradation</keyword>
<keyword evidence="10" id="KW-0808">Transferase</keyword>
<evidence type="ECO:0000313" key="9">
    <source>
        <dbReference type="EMBL" id="CEK27831.1"/>
    </source>
</evidence>
<dbReference type="AlphaFoldDB" id="A0A085UBR3"/>
<evidence type="ECO:0000256" key="8">
    <source>
        <dbReference type="HAMAP-Rule" id="MF_01246"/>
    </source>
</evidence>
<feature type="binding site" evidence="8">
    <location>
        <position position="126"/>
    </location>
    <ligand>
        <name>Mg(2+)</name>
        <dbReference type="ChEBI" id="CHEBI:18420"/>
    </ligand>
</feature>
<dbReference type="EMBL" id="LN681231">
    <property type="protein sequence ID" value="CEK27831.1"/>
    <property type="molecule type" value="Genomic_DNA"/>
</dbReference>
<evidence type="ECO:0000256" key="2">
    <source>
        <dbReference type="ARBA" id="ARBA00022723"/>
    </source>
</evidence>
<keyword evidence="3 8" id="KW-0378">Hydrolase</keyword>
<dbReference type="Gene3D" id="3.20.20.370">
    <property type="entry name" value="Glycoside hydrolase/deacetylase"/>
    <property type="match status" value="1"/>
</dbReference>
<dbReference type="InterPro" id="IPR022948">
    <property type="entry name" value="COD_ChbG_bac"/>
</dbReference>
<dbReference type="InterPro" id="IPR011330">
    <property type="entry name" value="Glyco_hydro/deAcase_b/a-brl"/>
</dbReference>
<keyword evidence="8" id="KW-0963">Cytoplasm</keyword>
<dbReference type="PANTHER" id="PTHR31609:SF1">
    <property type="entry name" value="CARBOHYDRATE DEACETYLASE"/>
    <property type="match status" value="1"/>
</dbReference>